<dbReference type="EMBL" id="JAYMYQ010000001">
    <property type="protein sequence ID" value="KAK7362608.1"/>
    <property type="molecule type" value="Genomic_DNA"/>
</dbReference>
<proteinExistence type="predicted"/>
<dbReference type="AlphaFoldDB" id="A0AAN9N243"/>
<name>A0AAN9N243_CANGL</name>
<organism evidence="1 2">
    <name type="scientific">Canavalia gladiata</name>
    <name type="common">Sword bean</name>
    <name type="synonym">Dolichos gladiatus</name>
    <dbReference type="NCBI Taxonomy" id="3824"/>
    <lineage>
        <taxon>Eukaryota</taxon>
        <taxon>Viridiplantae</taxon>
        <taxon>Streptophyta</taxon>
        <taxon>Embryophyta</taxon>
        <taxon>Tracheophyta</taxon>
        <taxon>Spermatophyta</taxon>
        <taxon>Magnoliopsida</taxon>
        <taxon>eudicotyledons</taxon>
        <taxon>Gunneridae</taxon>
        <taxon>Pentapetalae</taxon>
        <taxon>rosids</taxon>
        <taxon>fabids</taxon>
        <taxon>Fabales</taxon>
        <taxon>Fabaceae</taxon>
        <taxon>Papilionoideae</taxon>
        <taxon>50 kb inversion clade</taxon>
        <taxon>NPAAA clade</taxon>
        <taxon>indigoferoid/millettioid clade</taxon>
        <taxon>Phaseoleae</taxon>
        <taxon>Canavalia</taxon>
    </lineage>
</organism>
<evidence type="ECO:0000313" key="1">
    <source>
        <dbReference type="EMBL" id="KAK7362608.1"/>
    </source>
</evidence>
<comment type="caution">
    <text evidence="1">The sequence shown here is derived from an EMBL/GenBank/DDBJ whole genome shotgun (WGS) entry which is preliminary data.</text>
</comment>
<sequence length="70" mass="7780">MLVSLKSFLINTNAVPFMTLLYIYIYQQTKTCSCRWKGQASYDISVGIFSHNLSATLLLSPPSSIAISEC</sequence>
<keyword evidence="2" id="KW-1185">Reference proteome</keyword>
<accession>A0AAN9N243</accession>
<gene>
    <name evidence="1" type="ORF">VNO77_04726</name>
</gene>
<dbReference type="Proteomes" id="UP001367508">
    <property type="component" value="Unassembled WGS sequence"/>
</dbReference>
<protein>
    <submittedName>
        <fullName evidence="1">Uncharacterized protein</fullName>
    </submittedName>
</protein>
<reference evidence="1 2" key="1">
    <citation type="submission" date="2024-01" db="EMBL/GenBank/DDBJ databases">
        <title>The genomes of 5 underutilized Papilionoideae crops provide insights into root nodulation and disease resistanc.</title>
        <authorList>
            <person name="Jiang F."/>
        </authorList>
    </citation>
    <scope>NUCLEOTIDE SEQUENCE [LARGE SCALE GENOMIC DNA]</scope>
    <source>
        <strain evidence="1">LVBAO_FW01</strain>
        <tissue evidence="1">Leaves</tissue>
    </source>
</reference>
<evidence type="ECO:0000313" key="2">
    <source>
        <dbReference type="Proteomes" id="UP001367508"/>
    </source>
</evidence>